<proteinExistence type="predicted"/>
<evidence type="ECO:0000256" key="1">
    <source>
        <dbReference type="ARBA" id="ARBA00004123"/>
    </source>
</evidence>
<evidence type="ECO:0000256" key="3">
    <source>
        <dbReference type="ARBA" id="ARBA00023015"/>
    </source>
</evidence>
<dbReference type="PROSITE" id="PS50048">
    <property type="entry name" value="ZN2_CY6_FUNGAL_2"/>
    <property type="match status" value="1"/>
</dbReference>
<evidence type="ECO:0000313" key="9">
    <source>
        <dbReference type="EMBL" id="RVX70187.1"/>
    </source>
</evidence>
<protein>
    <recommendedName>
        <fullName evidence="8">Zn(2)-C6 fungal-type domain-containing protein</fullName>
    </recommendedName>
</protein>
<dbReference type="Pfam" id="PF00172">
    <property type="entry name" value="Zn_clus"/>
    <property type="match status" value="1"/>
</dbReference>
<dbReference type="GO" id="GO:0006351">
    <property type="term" value="P:DNA-templated transcription"/>
    <property type="evidence" value="ECO:0007669"/>
    <property type="project" value="InterPro"/>
</dbReference>
<keyword evidence="3" id="KW-0805">Transcription regulation</keyword>
<evidence type="ECO:0000256" key="2">
    <source>
        <dbReference type="ARBA" id="ARBA00022723"/>
    </source>
</evidence>
<name>A0A438N375_EXOME</name>
<dbReference type="VEuPathDB" id="FungiDB:PV10_08268"/>
<dbReference type="GO" id="GO:0005634">
    <property type="term" value="C:nucleus"/>
    <property type="evidence" value="ECO:0007669"/>
    <property type="project" value="UniProtKB-SubCell"/>
</dbReference>
<feature type="compositionally biased region" description="Polar residues" evidence="7">
    <location>
        <begin position="95"/>
        <end position="104"/>
    </location>
</feature>
<dbReference type="EMBL" id="NAJM01000024">
    <property type="protein sequence ID" value="RVX70187.1"/>
    <property type="molecule type" value="Genomic_DNA"/>
</dbReference>
<dbReference type="GO" id="GO:0008270">
    <property type="term" value="F:zinc ion binding"/>
    <property type="evidence" value="ECO:0007669"/>
    <property type="project" value="InterPro"/>
</dbReference>
<dbReference type="InterPro" id="IPR007219">
    <property type="entry name" value="XnlR_reg_dom"/>
</dbReference>
<dbReference type="CDD" id="cd00067">
    <property type="entry name" value="GAL4"/>
    <property type="match status" value="1"/>
</dbReference>
<evidence type="ECO:0000259" key="8">
    <source>
        <dbReference type="PROSITE" id="PS50048"/>
    </source>
</evidence>
<dbReference type="PROSITE" id="PS00463">
    <property type="entry name" value="ZN2_CY6_FUNGAL_1"/>
    <property type="match status" value="1"/>
</dbReference>
<dbReference type="OrthoDB" id="3163292at2759"/>
<feature type="region of interest" description="Disordered" evidence="7">
    <location>
        <begin position="642"/>
        <end position="720"/>
    </location>
</feature>
<keyword evidence="5" id="KW-0804">Transcription</keyword>
<dbReference type="CDD" id="cd12148">
    <property type="entry name" value="fungal_TF_MHR"/>
    <property type="match status" value="1"/>
</dbReference>
<comment type="caution">
    <text evidence="9">The sequence shown here is derived from an EMBL/GenBank/DDBJ whole genome shotgun (WGS) entry which is preliminary data.</text>
</comment>
<feature type="compositionally biased region" description="Low complexity" evidence="7">
    <location>
        <begin position="669"/>
        <end position="690"/>
    </location>
</feature>
<feature type="compositionally biased region" description="Polar residues" evidence="7">
    <location>
        <begin position="151"/>
        <end position="173"/>
    </location>
</feature>
<dbReference type="GO" id="GO:0000981">
    <property type="term" value="F:DNA-binding transcription factor activity, RNA polymerase II-specific"/>
    <property type="evidence" value="ECO:0007669"/>
    <property type="project" value="InterPro"/>
</dbReference>
<dbReference type="PANTHER" id="PTHR31845">
    <property type="entry name" value="FINGER DOMAIN PROTEIN, PUTATIVE-RELATED"/>
    <property type="match status" value="1"/>
</dbReference>
<dbReference type="AlphaFoldDB" id="A0A438N375"/>
<dbReference type="PANTHER" id="PTHR31845:SF21">
    <property type="entry name" value="REGULATORY PROTEIN LEU3"/>
    <property type="match status" value="1"/>
</dbReference>
<dbReference type="SMART" id="SM00066">
    <property type="entry name" value="GAL4"/>
    <property type="match status" value="1"/>
</dbReference>
<accession>A0A438N375</accession>
<feature type="domain" description="Zn(2)-C6 fungal-type" evidence="8">
    <location>
        <begin position="37"/>
        <end position="69"/>
    </location>
</feature>
<evidence type="ECO:0000256" key="5">
    <source>
        <dbReference type="ARBA" id="ARBA00023163"/>
    </source>
</evidence>
<evidence type="ECO:0000313" key="10">
    <source>
        <dbReference type="Proteomes" id="UP000288859"/>
    </source>
</evidence>
<dbReference type="InterPro" id="IPR051089">
    <property type="entry name" value="prtT"/>
</dbReference>
<evidence type="ECO:0000256" key="4">
    <source>
        <dbReference type="ARBA" id="ARBA00023125"/>
    </source>
</evidence>
<keyword evidence="6" id="KW-0539">Nucleus</keyword>
<dbReference type="SUPFAM" id="SSF57701">
    <property type="entry name" value="Zn2/Cys6 DNA-binding domain"/>
    <property type="match status" value="1"/>
</dbReference>
<dbReference type="InterPro" id="IPR036864">
    <property type="entry name" value="Zn2-C6_fun-type_DNA-bd_sf"/>
</dbReference>
<keyword evidence="2" id="KW-0479">Metal-binding</keyword>
<organism evidence="9 10">
    <name type="scientific">Exophiala mesophila</name>
    <name type="common">Black yeast-like fungus</name>
    <dbReference type="NCBI Taxonomy" id="212818"/>
    <lineage>
        <taxon>Eukaryota</taxon>
        <taxon>Fungi</taxon>
        <taxon>Dikarya</taxon>
        <taxon>Ascomycota</taxon>
        <taxon>Pezizomycotina</taxon>
        <taxon>Eurotiomycetes</taxon>
        <taxon>Chaetothyriomycetidae</taxon>
        <taxon>Chaetothyriales</taxon>
        <taxon>Herpotrichiellaceae</taxon>
        <taxon>Exophiala</taxon>
    </lineage>
</organism>
<gene>
    <name evidence="9" type="ORF">B0A52_05520</name>
</gene>
<dbReference type="Gene3D" id="4.10.240.10">
    <property type="entry name" value="Zn(2)-C6 fungal-type DNA-binding domain"/>
    <property type="match status" value="1"/>
</dbReference>
<evidence type="ECO:0000256" key="7">
    <source>
        <dbReference type="SAM" id="MobiDB-lite"/>
    </source>
</evidence>
<feature type="region of interest" description="Disordered" evidence="7">
    <location>
        <begin position="95"/>
        <end position="173"/>
    </location>
</feature>
<comment type="subcellular location">
    <subcellularLocation>
        <location evidence="1">Nucleus</location>
    </subcellularLocation>
</comment>
<dbReference type="InterPro" id="IPR001138">
    <property type="entry name" value="Zn2Cys6_DnaBD"/>
</dbReference>
<evidence type="ECO:0000256" key="6">
    <source>
        <dbReference type="ARBA" id="ARBA00023242"/>
    </source>
</evidence>
<dbReference type="Proteomes" id="UP000288859">
    <property type="component" value="Unassembled WGS sequence"/>
</dbReference>
<keyword evidence="4" id="KW-0238">DNA-binding</keyword>
<reference evidence="9 10" key="1">
    <citation type="submission" date="2017-03" db="EMBL/GenBank/DDBJ databases">
        <title>Genomes of endolithic fungi from Antarctica.</title>
        <authorList>
            <person name="Coleine C."/>
            <person name="Masonjones S."/>
            <person name="Stajich J.E."/>
        </authorList>
    </citation>
    <scope>NUCLEOTIDE SEQUENCE [LARGE SCALE GENOMIC DNA]</scope>
    <source>
        <strain evidence="9 10">CCFEE 6314</strain>
    </source>
</reference>
<sequence>MAHFKPIRSALPMPAGDNAQPVADSTTSSEKRPKRIACVRCRQSKLKCEGLDKGPKCIRCAKNSLVCEIDSDFKRINKRAKLEDLSEEVKQLRSIISRSQTEPGSSHDEKRSGSPSHGATAPADSTEHALVDSPGPPNGEFTPFPNVARKVSSSRSQHAPNNTFTPSFQGSSIESPTMSIPRGHSFHMPQAATTSHQLGDLHITPQQTSSLFNVTSFFEDFHHFFPILKPDLSPEDYYERSPLLFWTIIAIAARSYDEEVGVYSSLRAPLDKLMWEKISVTPHSHLTIQAIVLLCVWPFSSPSMITNPSFMLISIARTACMHLGLHRPEILQDFNRVKFRVLSEHVEEAAKVWAGCFVAAESITSTEGQGPLFVSTDPTLSLACGEQNIYHLPQGLRHILVIQRFLNRVNCSMAADTSTRGGGSSAYEAGTLLASLEDDLHVLQKQLEGSITDMCSIWVAGAALQLQVYYFLEPVDSPARKHGLLRAYHTAMEFISQIERANEYDKFSRSVPRYFGAMVKLAALVVMKLLFSNYSRILDIEAGKKAFNTAMSIQRAMSVENNDFPSRDSVVLTHLWAINQSNGTIRDQEPTLRLNTRHSASVLHDSLWVWRNYYAEREFNTEHLGRPPRVLPSLIQHSPVATMDTPNVNIPFDPYASTPQNSKLDHQQQHQQQQQQQQQQMGSMHGMQSGNMSNTTPGLMSDGMAAPPGQGNGMMDNTSPDPFDLMSSYGSYMIPEADSSGMFYPNWMWDAAFSMQN</sequence>
<dbReference type="Pfam" id="PF04082">
    <property type="entry name" value="Fungal_trans"/>
    <property type="match status" value="1"/>
</dbReference>
<feature type="region of interest" description="Disordered" evidence="7">
    <location>
        <begin position="1"/>
        <end position="34"/>
    </location>
</feature>
<dbReference type="GO" id="GO:0000976">
    <property type="term" value="F:transcription cis-regulatory region binding"/>
    <property type="evidence" value="ECO:0007669"/>
    <property type="project" value="TreeGrafter"/>
</dbReference>